<protein>
    <submittedName>
        <fullName evidence="1">Uncharacterized protein</fullName>
    </submittedName>
</protein>
<dbReference type="AlphaFoldDB" id="A0AAD5E7X0"/>
<dbReference type="Proteomes" id="UP001206595">
    <property type="component" value="Unassembled WGS sequence"/>
</dbReference>
<dbReference type="EMBL" id="MU620923">
    <property type="protein sequence ID" value="KAI8579088.1"/>
    <property type="molecule type" value="Genomic_DNA"/>
</dbReference>
<sequence>MRRYWRVASVHSCHINVLASCCKPLRRPIVGIPPGERSSFAILYSLSTTVVKLEWNSNREIASGRACFNLD</sequence>
<gene>
    <name evidence="1" type="ORF">K450DRAFT_243814</name>
</gene>
<evidence type="ECO:0000313" key="2">
    <source>
        <dbReference type="Proteomes" id="UP001206595"/>
    </source>
</evidence>
<reference evidence="1" key="1">
    <citation type="submission" date="2021-06" db="EMBL/GenBank/DDBJ databases">
        <authorList>
            <consortium name="DOE Joint Genome Institute"/>
            <person name="Mondo S.J."/>
            <person name="Amses K.R."/>
            <person name="Simmons D.R."/>
            <person name="Longcore J.E."/>
            <person name="Seto K."/>
            <person name="Alves G.H."/>
            <person name="Bonds A.E."/>
            <person name="Quandt C.A."/>
            <person name="Davis W.J."/>
            <person name="Chang Y."/>
            <person name="Letcher P.M."/>
            <person name="Powell M.J."/>
            <person name="Kuo A."/>
            <person name="Labutti K."/>
            <person name="Pangilinan J."/>
            <person name="Andreopoulos W."/>
            <person name="Tritt A."/>
            <person name="Riley R."/>
            <person name="Hundley H."/>
            <person name="Johnson J."/>
            <person name="Lipzen A."/>
            <person name="Barry K."/>
            <person name="Berbee M.L."/>
            <person name="Buchler N.E."/>
            <person name="Grigoriev I.V."/>
            <person name="Spatafora J.W."/>
            <person name="Stajich J.E."/>
            <person name="James T.Y."/>
        </authorList>
    </citation>
    <scope>NUCLEOTIDE SEQUENCE</scope>
    <source>
        <strain evidence="1">AG</strain>
    </source>
</reference>
<comment type="caution">
    <text evidence="1">The sequence shown here is derived from an EMBL/GenBank/DDBJ whole genome shotgun (WGS) entry which is preliminary data.</text>
</comment>
<dbReference type="GeneID" id="75914831"/>
<dbReference type="PROSITE" id="PS51257">
    <property type="entry name" value="PROKAR_LIPOPROTEIN"/>
    <property type="match status" value="1"/>
</dbReference>
<name>A0AAD5E7X0_UMBRA</name>
<dbReference type="RefSeq" id="XP_051444092.1">
    <property type="nucleotide sequence ID" value="XM_051589486.1"/>
</dbReference>
<organism evidence="1 2">
    <name type="scientific">Umbelopsis ramanniana AG</name>
    <dbReference type="NCBI Taxonomy" id="1314678"/>
    <lineage>
        <taxon>Eukaryota</taxon>
        <taxon>Fungi</taxon>
        <taxon>Fungi incertae sedis</taxon>
        <taxon>Mucoromycota</taxon>
        <taxon>Mucoromycotina</taxon>
        <taxon>Umbelopsidomycetes</taxon>
        <taxon>Umbelopsidales</taxon>
        <taxon>Umbelopsidaceae</taxon>
        <taxon>Umbelopsis</taxon>
    </lineage>
</organism>
<proteinExistence type="predicted"/>
<evidence type="ECO:0000313" key="1">
    <source>
        <dbReference type="EMBL" id="KAI8579088.1"/>
    </source>
</evidence>
<accession>A0AAD5E7X0</accession>
<keyword evidence="2" id="KW-1185">Reference proteome</keyword>
<reference evidence="1" key="2">
    <citation type="journal article" date="2022" name="Proc. Natl. Acad. Sci. U.S.A.">
        <title>Diploid-dominant life cycles characterize the early evolution of Fungi.</title>
        <authorList>
            <person name="Amses K.R."/>
            <person name="Simmons D.R."/>
            <person name="Longcore J.E."/>
            <person name="Mondo S.J."/>
            <person name="Seto K."/>
            <person name="Jeronimo G.H."/>
            <person name="Bonds A.E."/>
            <person name="Quandt C.A."/>
            <person name="Davis W.J."/>
            <person name="Chang Y."/>
            <person name="Federici B.A."/>
            <person name="Kuo A."/>
            <person name="LaButti K."/>
            <person name="Pangilinan J."/>
            <person name="Andreopoulos W."/>
            <person name="Tritt A."/>
            <person name="Riley R."/>
            <person name="Hundley H."/>
            <person name="Johnson J."/>
            <person name="Lipzen A."/>
            <person name="Barry K."/>
            <person name="Lang B.F."/>
            <person name="Cuomo C.A."/>
            <person name="Buchler N.E."/>
            <person name="Grigoriev I.V."/>
            <person name="Spatafora J.W."/>
            <person name="Stajich J.E."/>
            <person name="James T.Y."/>
        </authorList>
    </citation>
    <scope>NUCLEOTIDE SEQUENCE</scope>
    <source>
        <strain evidence="1">AG</strain>
    </source>
</reference>